<dbReference type="NCBIfam" id="TIGR02170">
    <property type="entry name" value="thyX"/>
    <property type="match status" value="1"/>
</dbReference>
<evidence type="ECO:0000313" key="10">
    <source>
        <dbReference type="Proteomes" id="UP000544551"/>
    </source>
</evidence>
<feature type="binding site" evidence="6">
    <location>
        <position position="201"/>
    </location>
    <ligand>
        <name>dUMP</name>
        <dbReference type="ChEBI" id="CHEBI:246422"/>
        <note>ligand shared between dimeric partners</note>
    </ligand>
</feature>
<comment type="similarity">
    <text evidence="6">Belongs to the thymidylate synthase ThyX family.</text>
</comment>
<dbReference type="GO" id="GO:0070402">
    <property type="term" value="F:NADPH binding"/>
    <property type="evidence" value="ECO:0007669"/>
    <property type="project" value="TreeGrafter"/>
</dbReference>
<evidence type="ECO:0000313" key="8">
    <source>
        <dbReference type="EMBL" id="OAH25102.1"/>
    </source>
</evidence>
<evidence type="ECO:0000256" key="5">
    <source>
        <dbReference type="ARBA" id="ARBA00022857"/>
    </source>
</evidence>
<dbReference type="PANTHER" id="PTHR34934:SF1">
    <property type="entry name" value="FLAVIN-DEPENDENT THYMIDYLATE SYNTHASE"/>
    <property type="match status" value="1"/>
</dbReference>
<dbReference type="UniPathway" id="UPA00575"/>
<keyword evidence="6 7" id="KW-0808">Transferase</keyword>
<dbReference type="HAMAP" id="MF_01408">
    <property type="entry name" value="ThyX"/>
    <property type="match status" value="1"/>
</dbReference>
<comment type="caution">
    <text evidence="6">Lacks conserved residue(s) required for the propagation of feature annotation.</text>
</comment>
<dbReference type="GO" id="GO:0050660">
    <property type="term" value="F:flavin adenine dinucleotide binding"/>
    <property type="evidence" value="ECO:0007669"/>
    <property type="project" value="UniProtKB-UniRule"/>
</dbReference>
<dbReference type="AlphaFoldDB" id="A0A177I8I5"/>
<dbReference type="STRING" id="1705.CA21670_04845"/>
<reference evidence="7 10" key="3">
    <citation type="submission" date="2020-04" db="EMBL/GenBank/DDBJ databases">
        <authorList>
            <person name="Hitch T.C.A."/>
            <person name="Wylensek D."/>
            <person name="Clavel T."/>
        </authorList>
    </citation>
    <scope>NUCLEOTIDE SEQUENCE [LARGE SCALE GENOMIC DNA]</scope>
    <source>
        <strain evidence="7 10">BL-383-APC-3D</strain>
    </source>
</reference>
<dbReference type="EMBL" id="JABAFZ010000001">
    <property type="protein sequence ID" value="NME88148.1"/>
    <property type="molecule type" value="Genomic_DNA"/>
</dbReference>
<dbReference type="Pfam" id="PF02511">
    <property type="entry name" value="Thy1"/>
    <property type="match status" value="1"/>
</dbReference>
<gene>
    <name evidence="6" type="primary">thyX</name>
    <name evidence="8" type="ORF">AYJ05_07730</name>
    <name evidence="7" type="ORF">HF853_00335</name>
</gene>
<evidence type="ECO:0000256" key="2">
    <source>
        <dbReference type="ARBA" id="ARBA00022630"/>
    </source>
</evidence>
<organism evidence="8 9">
    <name type="scientific">Corynebacterium stationis</name>
    <dbReference type="NCBI Taxonomy" id="1705"/>
    <lineage>
        <taxon>Bacteria</taxon>
        <taxon>Bacillati</taxon>
        <taxon>Actinomycetota</taxon>
        <taxon>Actinomycetes</taxon>
        <taxon>Mycobacteriales</taxon>
        <taxon>Corynebacteriaceae</taxon>
        <taxon>Corynebacterium</taxon>
    </lineage>
</organism>
<feature type="active site" description="Involved in ionization of N3 of dUMP, leading to its activation" evidence="6">
    <location>
        <position position="201"/>
    </location>
</feature>
<evidence type="ECO:0000256" key="4">
    <source>
        <dbReference type="ARBA" id="ARBA00022827"/>
    </source>
</evidence>
<keyword evidence="3 6" id="KW-0545">Nucleotide biosynthesis</keyword>
<dbReference type="EMBL" id="LSTQ01000026">
    <property type="protein sequence ID" value="OAH25102.1"/>
    <property type="molecule type" value="Genomic_DNA"/>
</dbReference>
<dbReference type="GO" id="GO:0004799">
    <property type="term" value="F:thymidylate synthase activity"/>
    <property type="evidence" value="ECO:0007669"/>
    <property type="project" value="TreeGrafter"/>
</dbReference>
<accession>A0A177I8I5</accession>
<evidence type="ECO:0000256" key="3">
    <source>
        <dbReference type="ARBA" id="ARBA00022727"/>
    </source>
</evidence>
<dbReference type="RefSeq" id="WP_066840985.1">
    <property type="nucleotide sequence ID" value="NZ_CAJFGC010000039.1"/>
</dbReference>
<evidence type="ECO:0000256" key="1">
    <source>
        <dbReference type="ARBA" id="ARBA00022603"/>
    </source>
</evidence>
<dbReference type="Gene3D" id="6.10.140.450">
    <property type="match status" value="1"/>
</dbReference>
<name>A0A177I8I5_9CORY</name>
<keyword evidence="5 6" id="KW-0521">NADP</keyword>
<sequence length="249" mass="28038">MAEQVQLDVQLIAATQFHHPPQPDWERDDAATDAEALVEFAGRACYDSFDKPNPRTRTNESYLRHLLEVGHDALLEHATATLYIQGISRSACHELVRHRHFSFSQLSQRFVHPEDAQVVIPKAIADDEQLSRLLLGAVDETRFVYDELLNALEEKLADEPNAILRMKQARQAARSILPNATESRIVVTGNYRAWRHFIAARATEYADVEIRSVAIACLRLLKAQAPVLFDDFNISTLSDGTEMASSPYA</sequence>
<dbReference type="OrthoDB" id="9780625at2"/>
<protein>
    <recommendedName>
        <fullName evidence="6">Flavin-dependent thymidylate synthase</fullName>
        <shortName evidence="6">FDTS</shortName>
        <ecNumber evidence="6">2.1.1.148</ecNumber>
    </recommendedName>
    <alternativeName>
        <fullName evidence="6">FAD-dependent thymidylate synthase</fullName>
    </alternativeName>
    <alternativeName>
        <fullName evidence="6">Thymidylate synthase ThyX</fullName>
        <shortName evidence="6">TS</shortName>
        <shortName evidence="6">TSase</shortName>
    </alternativeName>
</protein>
<feature type="binding site" evidence="6">
    <location>
        <position position="105"/>
    </location>
    <ligand>
        <name>FAD</name>
        <dbReference type="ChEBI" id="CHEBI:57692"/>
        <note>ligand shared between neighboring subunits</note>
    </ligand>
</feature>
<dbReference type="PROSITE" id="PS51331">
    <property type="entry name" value="THYX"/>
    <property type="match status" value="1"/>
</dbReference>
<reference evidence="9" key="2">
    <citation type="submission" date="2016-02" db="EMBL/GenBank/DDBJ databases">
        <authorList>
            <person name="Kaur G."/>
            <person name="Nair G.R."/>
            <person name="Mayilraj S."/>
        </authorList>
    </citation>
    <scope>NUCLEOTIDE SEQUENCE [LARGE SCALE GENOMIC DNA]</scope>
    <source>
        <strain evidence="9">GA-15</strain>
    </source>
</reference>
<reference evidence="8" key="1">
    <citation type="submission" date="2016-02" db="EMBL/GenBank/DDBJ databases">
        <authorList>
            <person name="Wen L."/>
            <person name="He K."/>
            <person name="Yang H."/>
        </authorList>
    </citation>
    <scope>NUCLEOTIDE SEQUENCE [LARGE SCALE GENOMIC DNA]</scope>
    <source>
        <strain evidence="8">GA-15</strain>
    </source>
</reference>
<feature type="binding site" evidence="6">
    <location>
        <position position="196"/>
    </location>
    <ligand>
        <name>FAD</name>
        <dbReference type="ChEBI" id="CHEBI:57692"/>
        <note>ligand shared between neighboring subunits</note>
    </ligand>
</feature>
<keyword evidence="1 6" id="KW-0489">Methyltransferase</keyword>
<evidence type="ECO:0000313" key="7">
    <source>
        <dbReference type="EMBL" id="NME88148.1"/>
    </source>
</evidence>
<dbReference type="Gene3D" id="3.30.1360.170">
    <property type="match status" value="1"/>
</dbReference>
<dbReference type="SUPFAM" id="SSF69796">
    <property type="entry name" value="Thymidylate synthase-complementing protein Thy1"/>
    <property type="match status" value="1"/>
</dbReference>
<dbReference type="PANTHER" id="PTHR34934">
    <property type="entry name" value="FLAVIN-DEPENDENT THYMIDYLATE SYNTHASE"/>
    <property type="match status" value="1"/>
</dbReference>
<dbReference type="CDD" id="cd20175">
    <property type="entry name" value="ThyX"/>
    <property type="match status" value="1"/>
</dbReference>
<comment type="caution">
    <text evidence="8">The sequence shown here is derived from an EMBL/GenBank/DDBJ whole genome shotgun (WGS) entry which is preliminary data.</text>
</comment>
<dbReference type="GO" id="GO:0006231">
    <property type="term" value="P:dTMP biosynthetic process"/>
    <property type="evidence" value="ECO:0007669"/>
    <property type="project" value="UniProtKB-UniRule"/>
</dbReference>
<dbReference type="GO" id="GO:0032259">
    <property type="term" value="P:methylation"/>
    <property type="evidence" value="ECO:0007669"/>
    <property type="project" value="UniProtKB-KW"/>
</dbReference>
<comment type="catalytic activity">
    <reaction evidence="6">
        <text>dUMP + (6R)-5,10-methylene-5,6,7,8-tetrahydrofolate + NADPH + H(+) = dTMP + (6S)-5,6,7,8-tetrahydrofolate + NADP(+)</text>
        <dbReference type="Rhea" id="RHEA:29043"/>
        <dbReference type="ChEBI" id="CHEBI:15378"/>
        <dbReference type="ChEBI" id="CHEBI:15636"/>
        <dbReference type="ChEBI" id="CHEBI:57453"/>
        <dbReference type="ChEBI" id="CHEBI:57783"/>
        <dbReference type="ChEBI" id="CHEBI:58349"/>
        <dbReference type="ChEBI" id="CHEBI:63528"/>
        <dbReference type="ChEBI" id="CHEBI:246422"/>
        <dbReference type="EC" id="2.1.1.148"/>
    </reaction>
</comment>
<feature type="binding site" evidence="6">
    <location>
        <begin position="97"/>
        <end position="99"/>
    </location>
    <ligand>
        <name>FAD</name>
        <dbReference type="ChEBI" id="CHEBI:57692"/>
        <note>ligand shared between neighboring subunits</note>
    </ligand>
</feature>
<feature type="binding site" evidence="6">
    <location>
        <begin position="190"/>
        <end position="192"/>
    </location>
    <ligand>
        <name>FAD</name>
        <dbReference type="ChEBI" id="CHEBI:57692"/>
        <note>ligand shared between neighboring subunits</note>
    </ligand>
</feature>
<comment type="subunit">
    <text evidence="6">Homotetramer.</text>
</comment>
<dbReference type="Gene3D" id="3.30.70.3180">
    <property type="match status" value="1"/>
</dbReference>
<dbReference type="EC" id="2.1.1.148" evidence="6"/>
<dbReference type="Proteomes" id="UP000544551">
    <property type="component" value="Unassembled WGS sequence"/>
</dbReference>
<evidence type="ECO:0000313" key="9">
    <source>
        <dbReference type="Proteomes" id="UP000076947"/>
    </source>
</evidence>
<comment type="pathway">
    <text evidence="6">Pyrimidine metabolism; dTTP biosynthesis.</text>
</comment>
<dbReference type="Proteomes" id="UP000076947">
    <property type="component" value="Unassembled WGS sequence"/>
</dbReference>
<dbReference type="GO" id="GO:0006235">
    <property type="term" value="P:dTTP biosynthetic process"/>
    <property type="evidence" value="ECO:0007669"/>
    <property type="project" value="UniProtKB-UniRule"/>
</dbReference>
<comment type="cofactor">
    <cofactor evidence="6">
        <name>FAD</name>
        <dbReference type="ChEBI" id="CHEBI:57692"/>
    </cofactor>
    <text evidence="6">Binds 4 FAD per tetramer. Each FAD binding site is formed by three monomers.</text>
</comment>
<feature type="binding site" evidence="6">
    <location>
        <begin position="94"/>
        <end position="97"/>
    </location>
    <ligand>
        <name>dUMP</name>
        <dbReference type="ChEBI" id="CHEBI:246422"/>
        <note>ligand shared between dimeric partners</note>
    </ligand>
</feature>
<feature type="binding site" description="in other chain" evidence="6">
    <location>
        <position position="174"/>
    </location>
    <ligand>
        <name>dUMP</name>
        <dbReference type="ChEBI" id="CHEBI:246422"/>
        <note>ligand shared between dimeric partners</note>
    </ligand>
</feature>
<dbReference type="InterPro" id="IPR036098">
    <property type="entry name" value="Thymidylate_synthase_ThyX_sf"/>
</dbReference>
<dbReference type="InterPro" id="IPR003669">
    <property type="entry name" value="Thymidylate_synthase_ThyX"/>
</dbReference>
<keyword evidence="9" id="KW-1185">Reference proteome</keyword>
<comment type="function">
    <text evidence="6">Catalyzes the reductive methylation of 2'-deoxyuridine-5'-monophosphate (dUMP) to 2'-deoxythymidine-5'-monophosphate (dTMP) while utilizing 5,10-methylenetetrahydrofolate (mTHF) as the methyl donor, and NADPH and FADH(2) as the reductant.</text>
</comment>
<keyword evidence="2 6" id="KW-0285">Flavoprotein</keyword>
<keyword evidence="4 6" id="KW-0274">FAD</keyword>
<dbReference type="GO" id="GO:0050797">
    <property type="term" value="F:thymidylate synthase (FAD) activity"/>
    <property type="evidence" value="ECO:0007669"/>
    <property type="project" value="UniProtKB-UniRule"/>
</dbReference>
<feature type="binding site" description="in other chain" evidence="6">
    <location>
        <begin position="105"/>
        <end position="109"/>
    </location>
    <ligand>
        <name>dUMP</name>
        <dbReference type="ChEBI" id="CHEBI:246422"/>
        <note>ligand shared between dimeric partners</note>
    </ligand>
</feature>
<proteinExistence type="inferred from homology"/>
<evidence type="ECO:0000256" key="6">
    <source>
        <dbReference type="HAMAP-Rule" id="MF_01408"/>
    </source>
</evidence>